<dbReference type="PANTHER" id="PTHR30408">
    <property type="entry name" value="TYPE-1 RESTRICTION ENZYME ECOKI SPECIFICITY PROTEIN"/>
    <property type="match status" value="1"/>
</dbReference>
<comment type="similarity">
    <text evidence="1">Belongs to the type-I restriction system S methylase family.</text>
</comment>
<dbReference type="Pfam" id="PF01420">
    <property type="entry name" value="Methylase_S"/>
    <property type="match status" value="2"/>
</dbReference>
<dbReference type="PANTHER" id="PTHR30408:SF12">
    <property type="entry name" value="TYPE I RESTRICTION ENZYME MJAVIII SPECIFICITY SUBUNIT"/>
    <property type="match status" value="1"/>
</dbReference>
<accession>A0A701ZFG5</accession>
<dbReference type="AlphaFoldDB" id="A0A701ZFG5"/>
<organism evidence="5">
    <name type="scientific">Salmonella enterica</name>
    <name type="common">Salmonella choleraesuis</name>
    <dbReference type="NCBI Taxonomy" id="28901"/>
    <lineage>
        <taxon>Bacteria</taxon>
        <taxon>Pseudomonadati</taxon>
        <taxon>Pseudomonadota</taxon>
        <taxon>Gammaproteobacteria</taxon>
        <taxon>Enterobacterales</taxon>
        <taxon>Enterobacteriaceae</taxon>
        <taxon>Salmonella</taxon>
    </lineage>
</organism>
<keyword evidence="5" id="KW-0540">Nuclease</keyword>
<dbReference type="InterPro" id="IPR052021">
    <property type="entry name" value="Type-I_RS_S_subunit"/>
</dbReference>
<sequence>MGTIYSFKSNNSLSREKLNYENGFVKNIHYGDIHTKYYSLFDITKEVVPFINISESLNTFKEDSYCIEGDMIFADASEDLQDIGKSIEIINLNNEKLLSGTHTILARQIRDSLVIGFGAHLFRSKKIRTQIQKEAQGTKVLGLSASRLSKVEISFPANKIEQQKIADCLSSLDNVILLQKRKIASLQQYKKGLMQKLFPAERATVPELRFPEFTQQGRWERRQLGEVTKFTSGGTPSKDNADYWNGTIPWISASSMYSTKLNKSTLNVTNLAIGNGTRIAKKGSLLILVRGSMLFNRIPMGIADIDVAFNQDVKSLSIDKKMNAIFLLNQLMAFESRIAISETGIGAGKIETEDLKRLSIYMPSISEQQKIADCLSSIDELITDETQKLSALKTHKIGLMQQLFPTMDEVNV</sequence>
<dbReference type="SUPFAM" id="SSF116734">
    <property type="entry name" value="DNA methylase specificity domain"/>
    <property type="match status" value="2"/>
</dbReference>
<evidence type="ECO:0000256" key="2">
    <source>
        <dbReference type="ARBA" id="ARBA00022747"/>
    </source>
</evidence>
<dbReference type="CDD" id="cd17249">
    <property type="entry name" value="RMtype1_S_EcoR124I-TRD2-CR2_like"/>
    <property type="match status" value="1"/>
</dbReference>
<keyword evidence="2" id="KW-0680">Restriction system</keyword>
<name>A0A701ZFG5_SALER</name>
<proteinExistence type="inferred from homology"/>
<reference evidence="5" key="2">
    <citation type="submission" date="2018-07" db="EMBL/GenBank/DDBJ databases">
        <authorList>
            <consortium name="NCBI Pathogen Detection Project"/>
        </authorList>
    </citation>
    <scope>NUCLEOTIDE SEQUENCE</scope>
    <source>
        <strain evidence="5">232-84</strain>
    </source>
</reference>
<evidence type="ECO:0000259" key="4">
    <source>
        <dbReference type="Pfam" id="PF01420"/>
    </source>
</evidence>
<dbReference type="GO" id="GO:0009307">
    <property type="term" value="P:DNA restriction-modification system"/>
    <property type="evidence" value="ECO:0007669"/>
    <property type="project" value="UniProtKB-KW"/>
</dbReference>
<feature type="domain" description="Type I restriction modification DNA specificity" evidence="4">
    <location>
        <begin position="46"/>
        <end position="187"/>
    </location>
</feature>
<dbReference type="GO" id="GO:0003677">
    <property type="term" value="F:DNA binding"/>
    <property type="evidence" value="ECO:0007669"/>
    <property type="project" value="UniProtKB-KW"/>
</dbReference>
<dbReference type="InterPro" id="IPR044946">
    <property type="entry name" value="Restrct_endonuc_typeI_TRD_sf"/>
</dbReference>
<gene>
    <name evidence="5" type="ORF">G0B27_16335</name>
</gene>
<protein>
    <submittedName>
        <fullName evidence="5">Restriction endonuclease subunit S</fullName>
    </submittedName>
</protein>
<comment type="caution">
    <text evidence="5">The sequence shown here is derived from an EMBL/GenBank/DDBJ whole genome shotgun (WGS) entry which is preliminary data.</text>
</comment>
<dbReference type="InterPro" id="IPR000055">
    <property type="entry name" value="Restrct_endonuc_typeI_TRD"/>
</dbReference>
<dbReference type="Gene3D" id="1.10.287.1120">
    <property type="entry name" value="Bipartite methylase S protein"/>
    <property type="match status" value="1"/>
</dbReference>
<evidence type="ECO:0000313" key="5">
    <source>
        <dbReference type="EMBL" id="HAC6575754.1"/>
    </source>
</evidence>
<dbReference type="Gene3D" id="3.90.220.20">
    <property type="entry name" value="DNA methylase specificity domains"/>
    <property type="match status" value="2"/>
</dbReference>
<reference evidence="5" key="1">
    <citation type="journal article" date="2018" name="Genome Biol.">
        <title>SKESA: strategic k-mer extension for scrupulous assemblies.</title>
        <authorList>
            <person name="Souvorov A."/>
            <person name="Agarwala R."/>
            <person name="Lipman D.J."/>
        </authorList>
    </citation>
    <scope>NUCLEOTIDE SEQUENCE</scope>
    <source>
        <strain evidence="5">232-84</strain>
    </source>
</reference>
<dbReference type="GO" id="GO:0004519">
    <property type="term" value="F:endonuclease activity"/>
    <property type="evidence" value="ECO:0007669"/>
    <property type="project" value="UniProtKB-KW"/>
</dbReference>
<keyword evidence="3" id="KW-0238">DNA-binding</keyword>
<keyword evidence="5" id="KW-0378">Hydrolase</keyword>
<keyword evidence="5" id="KW-0255">Endonuclease</keyword>
<evidence type="ECO:0000256" key="1">
    <source>
        <dbReference type="ARBA" id="ARBA00010923"/>
    </source>
</evidence>
<feature type="domain" description="Type I restriction modification DNA specificity" evidence="4">
    <location>
        <begin position="218"/>
        <end position="393"/>
    </location>
</feature>
<dbReference type="EMBL" id="DAAMGM010000013">
    <property type="protein sequence ID" value="HAC6575754.1"/>
    <property type="molecule type" value="Genomic_DNA"/>
</dbReference>
<evidence type="ECO:0000256" key="3">
    <source>
        <dbReference type="ARBA" id="ARBA00023125"/>
    </source>
</evidence>